<dbReference type="GO" id="GO:0046872">
    <property type="term" value="F:metal ion binding"/>
    <property type="evidence" value="ECO:0007669"/>
    <property type="project" value="UniProtKB-KW"/>
</dbReference>
<evidence type="ECO:0000256" key="2">
    <source>
        <dbReference type="ARBA" id="ARBA00002322"/>
    </source>
</evidence>
<evidence type="ECO:0000256" key="7">
    <source>
        <dbReference type="ARBA" id="ARBA00022837"/>
    </source>
</evidence>
<dbReference type="AlphaFoldDB" id="A0A8J5SP73"/>
<keyword evidence="3" id="KW-0964">Secreted</keyword>
<feature type="binding site" evidence="11">
    <location>
        <position position="20"/>
    </location>
    <ligand>
        <name>Ca(2+)</name>
        <dbReference type="ChEBI" id="CHEBI:29108"/>
        <label>2</label>
    </ligand>
</feature>
<dbReference type="GO" id="GO:0020037">
    <property type="term" value="F:heme binding"/>
    <property type="evidence" value="ECO:0007669"/>
    <property type="project" value="InterPro"/>
</dbReference>
<evidence type="ECO:0000256" key="1">
    <source>
        <dbReference type="ARBA" id="ARBA00001970"/>
    </source>
</evidence>
<feature type="domain" description="Plant heme peroxidase family profile" evidence="13">
    <location>
        <begin position="1"/>
        <end position="91"/>
    </location>
</feature>
<protein>
    <recommendedName>
        <fullName evidence="13">Plant heme peroxidase family profile domain-containing protein</fullName>
    </recommendedName>
</protein>
<dbReference type="InterPro" id="IPR002016">
    <property type="entry name" value="Haem_peroxidase"/>
</dbReference>
<sequence>MSCPYSGGSSWVVVPFDVSTLFQFDHAYYGNLQARLGLLAFDQALFLDARTRPLVQELATDKNRFFQAFAASMDRMGSVRVKKGGKGEVRRVYRHHLS</sequence>
<keyword evidence="10" id="KW-0376">Hydrogen peroxide</keyword>
<keyword evidence="9" id="KW-0408">Iron</keyword>
<comment type="cofactor">
    <cofactor evidence="1">
        <name>heme b</name>
        <dbReference type="ChEBI" id="CHEBI:60344"/>
    </cofactor>
</comment>
<gene>
    <name evidence="14" type="ORF">GUJ93_ZPchr0007g5716</name>
</gene>
<keyword evidence="6 11" id="KW-0479">Metal-binding</keyword>
<dbReference type="Pfam" id="PF00141">
    <property type="entry name" value="peroxidase"/>
    <property type="match status" value="1"/>
</dbReference>
<proteinExistence type="inferred from homology"/>
<feature type="binding site" evidence="11">
    <location>
        <position position="17"/>
    </location>
    <ligand>
        <name>Ca(2+)</name>
        <dbReference type="ChEBI" id="CHEBI:29108"/>
        <label>2</label>
    </ligand>
</feature>
<evidence type="ECO:0000256" key="11">
    <source>
        <dbReference type="PIRSR" id="PIRSR600823-3"/>
    </source>
</evidence>
<evidence type="ECO:0000256" key="4">
    <source>
        <dbReference type="ARBA" id="ARBA00022559"/>
    </source>
</evidence>
<reference evidence="14" key="2">
    <citation type="submission" date="2021-02" db="EMBL/GenBank/DDBJ databases">
        <authorList>
            <person name="Kimball J.A."/>
            <person name="Haas M.W."/>
            <person name="Macchietto M."/>
            <person name="Kono T."/>
            <person name="Duquette J."/>
            <person name="Shao M."/>
        </authorList>
    </citation>
    <scope>NUCLEOTIDE SEQUENCE</scope>
    <source>
        <tissue evidence="14">Fresh leaf tissue</tissue>
    </source>
</reference>
<keyword evidence="15" id="KW-1185">Reference proteome</keyword>
<evidence type="ECO:0000256" key="8">
    <source>
        <dbReference type="ARBA" id="ARBA00023002"/>
    </source>
</evidence>
<keyword evidence="8" id="KW-0560">Oxidoreductase</keyword>
<dbReference type="InterPro" id="IPR000823">
    <property type="entry name" value="Peroxidase_pln"/>
</dbReference>
<comment type="caution">
    <text evidence="14">The sequence shown here is derived from an EMBL/GenBank/DDBJ whole genome shotgun (WGS) entry which is preliminary data.</text>
</comment>
<evidence type="ECO:0000256" key="6">
    <source>
        <dbReference type="ARBA" id="ARBA00022723"/>
    </source>
</evidence>
<keyword evidence="5" id="KW-0349">Heme</keyword>
<organism evidence="14 15">
    <name type="scientific">Zizania palustris</name>
    <name type="common">Northern wild rice</name>
    <dbReference type="NCBI Taxonomy" id="103762"/>
    <lineage>
        <taxon>Eukaryota</taxon>
        <taxon>Viridiplantae</taxon>
        <taxon>Streptophyta</taxon>
        <taxon>Embryophyta</taxon>
        <taxon>Tracheophyta</taxon>
        <taxon>Spermatophyta</taxon>
        <taxon>Magnoliopsida</taxon>
        <taxon>Liliopsida</taxon>
        <taxon>Poales</taxon>
        <taxon>Poaceae</taxon>
        <taxon>BOP clade</taxon>
        <taxon>Oryzoideae</taxon>
        <taxon>Oryzeae</taxon>
        <taxon>Zizaniinae</taxon>
        <taxon>Zizania</taxon>
    </lineage>
</organism>
<comment type="similarity">
    <text evidence="12">Belongs to the peroxidase family.</text>
</comment>
<evidence type="ECO:0000256" key="3">
    <source>
        <dbReference type="ARBA" id="ARBA00022525"/>
    </source>
</evidence>
<evidence type="ECO:0000256" key="5">
    <source>
        <dbReference type="ARBA" id="ARBA00022617"/>
    </source>
</evidence>
<name>A0A8J5SP73_ZIZPA</name>
<comment type="function">
    <text evidence="2">Removal of H(2)O(2), oxidation of toxic reductants, biosynthesis and degradation of lignin, suberization, auxin catabolism, response to environmental stresses such as wounding, pathogen attack and oxidative stress. These functions might be dependent on each isozyme/isoform in each plant tissue.</text>
</comment>
<keyword evidence="7 11" id="KW-0106">Calcium</keyword>
<evidence type="ECO:0000313" key="15">
    <source>
        <dbReference type="Proteomes" id="UP000729402"/>
    </source>
</evidence>
<comment type="cofactor">
    <cofactor evidence="11">
        <name>Ca(2+)</name>
        <dbReference type="ChEBI" id="CHEBI:29108"/>
    </cofactor>
    <text evidence="11">Binds 2 calcium ions per subunit.</text>
</comment>
<evidence type="ECO:0000313" key="14">
    <source>
        <dbReference type="EMBL" id="KAG8077495.1"/>
    </source>
</evidence>
<dbReference type="GO" id="GO:0042744">
    <property type="term" value="P:hydrogen peroxide catabolic process"/>
    <property type="evidence" value="ECO:0007669"/>
    <property type="project" value="UniProtKB-KW"/>
</dbReference>
<dbReference type="PROSITE" id="PS50873">
    <property type="entry name" value="PEROXIDASE_4"/>
    <property type="match status" value="1"/>
</dbReference>
<dbReference type="EMBL" id="JAAALK010000282">
    <property type="protein sequence ID" value="KAG8077495.1"/>
    <property type="molecule type" value="Genomic_DNA"/>
</dbReference>
<evidence type="ECO:0000256" key="9">
    <source>
        <dbReference type="ARBA" id="ARBA00023004"/>
    </source>
</evidence>
<dbReference type="GO" id="GO:0004601">
    <property type="term" value="F:peroxidase activity"/>
    <property type="evidence" value="ECO:0007669"/>
    <property type="project" value="UniProtKB-KW"/>
</dbReference>
<feature type="binding site" evidence="11">
    <location>
        <position position="25"/>
    </location>
    <ligand>
        <name>Ca(2+)</name>
        <dbReference type="ChEBI" id="CHEBI:29108"/>
        <label>2</label>
    </ligand>
</feature>
<evidence type="ECO:0000259" key="13">
    <source>
        <dbReference type="PROSITE" id="PS50873"/>
    </source>
</evidence>
<keyword evidence="4" id="KW-0575">Peroxidase</keyword>
<dbReference type="Proteomes" id="UP000729402">
    <property type="component" value="Unassembled WGS sequence"/>
</dbReference>
<evidence type="ECO:0000256" key="10">
    <source>
        <dbReference type="ARBA" id="ARBA00023324"/>
    </source>
</evidence>
<dbReference type="GO" id="GO:0006979">
    <property type="term" value="P:response to oxidative stress"/>
    <property type="evidence" value="ECO:0007669"/>
    <property type="project" value="InterPro"/>
</dbReference>
<dbReference type="PANTHER" id="PTHR31517:SF59">
    <property type="entry name" value="PEROXIDASE"/>
    <property type="match status" value="1"/>
</dbReference>
<reference evidence="14" key="1">
    <citation type="journal article" date="2021" name="bioRxiv">
        <title>Whole Genome Assembly and Annotation of Northern Wild Rice, Zizania palustris L., Supports a Whole Genome Duplication in the Zizania Genus.</title>
        <authorList>
            <person name="Haas M."/>
            <person name="Kono T."/>
            <person name="Macchietto M."/>
            <person name="Millas R."/>
            <person name="McGilp L."/>
            <person name="Shao M."/>
            <person name="Duquette J."/>
            <person name="Hirsch C.N."/>
            <person name="Kimball J."/>
        </authorList>
    </citation>
    <scope>NUCLEOTIDE SEQUENCE</scope>
    <source>
        <tissue evidence="14">Fresh leaf tissue</tissue>
    </source>
</reference>
<evidence type="ECO:0000256" key="12">
    <source>
        <dbReference type="RuleBase" id="RU004241"/>
    </source>
</evidence>
<accession>A0A8J5SP73</accession>
<dbReference type="PANTHER" id="PTHR31517">
    <property type="match status" value="1"/>
</dbReference>